<accession>A0A520MSH1</accession>
<comment type="catalytic activity">
    <reaction evidence="9 11">
        <text>hydrogencarbonate + L-glutamine + 2 ATP + H2O = carbamoyl phosphate + L-glutamate + 2 ADP + phosphate + 2 H(+)</text>
        <dbReference type="Rhea" id="RHEA:18633"/>
        <dbReference type="ChEBI" id="CHEBI:15377"/>
        <dbReference type="ChEBI" id="CHEBI:15378"/>
        <dbReference type="ChEBI" id="CHEBI:17544"/>
        <dbReference type="ChEBI" id="CHEBI:29985"/>
        <dbReference type="ChEBI" id="CHEBI:30616"/>
        <dbReference type="ChEBI" id="CHEBI:43474"/>
        <dbReference type="ChEBI" id="CHEBI:58228"/>
        <dbReference type="ChEBI" id="CHEBI:58359"/>
        <dbReference type="ChEBI" id="CHEBI:456216"/>
        <dbReference type="EC" id="6.3.5.5"/>
    </reaction>
</comment>
<keyword evidence="4 11" id="KW-0436">Ligase</keyword>
<dbReference type="UniPathway" id="UPA00068">
    <property type="reaction ID" value="UER00171"/>
</dbReference>
<evidence type="ECO:0000256" key="11">
    <source>
        <dbReference type="HAMAP-Rule" id="MF_01209"/>
    </source>
</evidence>
<evidence type="ECO:0000256" key="9">
    <source>
        <dbReference type="ARBA" id="ARBA00048816"/>
    </source>
</evidence>
<feature type="binding site" evidence="11">
    <location>
        <position position="306"/>
    </location>
    <ligand>
        <name>L-glutamine</name>
        <dbReference type="ChEBI" id="CHEBI:58359"/>
    </ligand>
</feature>
<dbReference type="GO" id="GO:0006526">
    <property type="term" value="P:L-arginine biosynthetic process"/>
    <property type="evidence" value="ECO:0007669"/>
    <property type="project" value="UniProtKB-UniRule"/>
</dbReference>
<dbReference type="GO" id="GO:0006541">
    <property type="term" value="P:glutamine metabolic process"/>
    <property type="evidence" value="ECO:0007669"/>
    <property type="project" value="InterPro"/>
</dbReference>
<dbReference type="EMBL" id="SHBK01000015">
    <property type="protein sequence ID" value="RZO24164.1"/>
    <property type="molecule type" value="Genomic_DNA"/>
</dbReference>
<keyword evidence="6 11" id="KW-0067">ATP-binding</keyword>
<dbReference type="Proteomes" id="UP000316449">
    <property type="component" value="Unassembled WGS sequence"/>
</dbReference>
<dbReference type="NCBIfam" id="NF009475">
    <property type="entry name" value="PRK12838.1"/>
    <property type="match status" value="1"/>
</dbReference>
<dbReference type="GO" id="GO:0004088">
    <property type="term" value="F:carbamoyl-phosphate synthase (glutamine-hydrolyzing) activity"/>
    <property type="evidence" value="ECO:0007669"/>
    <property type="project" value="UniProtKB-UniRule"/>
</dbReference>
<dbReference type="PROSITE" id="PS51273">
    <property type="entry name" value="GATASE_TYPE_1"/>
    <property type="match status" value="1"/>
</dbReference>
<evidence type="ECO:0000256" key="5">
    <source>
        <dbReference type="ARBA" id="ARBA00022741"/>
    </source>
</evidence>
<evidence type="ECO:0000256" key="1">
    <source>
        <dbReference type="ARBA" id="ARBA00004812"/>
    </source>
</evidence>
<dbReference type="InterPro" id="IPR029062">
    <property type="entry name" value="Class_I_gatase-like"/>
</dbReference>
<dbReference type="Pfam" id="PF00117">
    <property type="entry name" value="GATase"/>
    <property type="match status" value="1"/>
</dbReference>
<feature type="binding site" evidence="11">
    <location>
        <position position="236"/>
    </location>
    <ligand>
        <name>L-glutamine</name>
        <dbReference type="ChEBI" id="CHEBI:58359"/>
    </ligand>
</feature>
<dbReference type="InterPro" id="IPR017926">
    <property type="entry name" value="GATASE"/>
</dbReference>
<dbReference type="NCBIfam" id="TIGR01368">
    <property type="entry name" value="CPSaseIIsmall"/>
    <property type="match status" value="1"/>
</dbReference>
<dbReference type="Gene3D" id="3.40.50.880">
    <property type="match status" value="1"/>
</dbReference>
<feature type="binding site" evidence="11">
    <location>
        <position position="266"/>
    </location>
    <ligand>
        <name>L-glutamine</name>
        <dbReference type="ChEBI" id="CHEBI:58359"/>
    </ligand>
</feature>
<feature type="binding site" evidence="11">
    <location>
        <position position="234"/>
    </location>
    <ligand>
        <name>L-glutamine</name>
        <dbReference type="ChEBI" id="CHEBI:58359"/>
    </ligand>
</feature>
<comment type="function">
    <text evidence="11">Small subunit of the glutamine-dependent carbamoyl phosphate synthetase (CPSase). CPSase catalyzes the formation of carbamoyl phosphate from the ammonia moiety of glutamine, carbonate, and phosphate donated by ATP, constituting the first step of 2 biosynthetic pathways, one leading to arginine and/or urea and the other to pyrimidine nucleotides. The small subunit (glutamine amidotransferase) binds and cleaves glutamine to supply the large subunit with the substrate ammonia.</text>
</comment>
<proteinExistence type="inferred from homology"/>
<keyword evidence="8 11" id="KW-0665">Pyrimidine biosynthesis</keyword>
<feature type="active site" evidence="11">
    <location>
        <position position="348"/>
    </location>
</feature>
<dbReference type="SUPFAM" id="SSF52021">
    <property type="entry name" value="Carbamoyl phosphate synthetase, small subunit N-terminal domain"/>
    <property type="match status" value="1"/>
</dbReference>
<evidence type="ECO:0000259" key="12">
    <source>
        <dbReference type="SMART" id="SM01097"/>
    </source>
</evidence>
<feature type="binding site" evidence="11">
    <location>
        <position position="47"/>
    </location>
    <ligand>
        <name>L-glutamine</name>
        <dbReference type="ChEBI" id="CHEBI:58359"/>
    </ligand>
</feature>
<feature type="active site" description="Nucleophile" evidence="11">
    <location>
        <position position="262"/>
    </location>
</feature>
<keyword evidence="7 11" id="KW-0315">Glutamine amidotransferase</keyword>
<evidence type="ECO:0000313" key="13">
    <source>
        <dbReference type="EMBL" id="RZO24164.1"/>
    </source>
</evidence>
<dbReference type="Pfam" id="PF00988">
    <property type="entry name" value="CPSase_sm_chain"/>
    <property type="match status" value="1"/>
</dbReference>
<dbReference type="InterPro" id="IPR002474">
    <property type="entry name" value="CarbamoylP_synth_ssu_N"/>
</dbReference>
<dbReference type="PRINTS" id="PR00099">
    <property type="entry name" value="CPSGATASE"/>
</dbReference>
<keyword evidence="11" id="KW-0028">Amino-acid biosynthesis</keyword>
<evidence type="ECO:0000256" key="10">
    <source>
        <dbReference type="ARBA" id="ARBA00049285"/>
    </source>
</evidence>
<dbReference type="Gene3D" id="3.50.30.20">
    <property type="entry name" value="Carbamoyl-phosphate synthase small subunit, N-terminal domain"/>
    <property type="match status" value="1"/>
</dbReference>
<dbReference type="HAMAP" id="MF_01209">
    <property type="entry name" value="CPSase_S_chain"/>
    <property type="match status" value="1"/>
</dbReference>
<dbReference type="GO" id="GO:0004359">
    <property type="term" value="F:glutaminase activity"/>
    <property type="evidence" value="ECO:0007669"/>
    <property type="project" value="RHEA"/>
</dbReference>
<feature type="region of interest" description="CPSase" evidence="11">
    <location>
        <begin position="1"/>
        <end position="186"/>
    </location>
</feature>
<evidence type="ECO:0000256" key="3">
    <source>
        <dbReference type="ARBA" id="ARBA00007800"/>
    </source>
</evidence>
<dbReference type="UniPathway" id="UPA00070">
    <property type="reaction ID" value="UER00115"/>
</dbReference>
<feature type="domain" description="Carbamoyl-phosphate synthase small subunit N-terminal" evidence="12">
    <location>
        <begin position="3"/>
        <end position="133"/>
    </location>
</feature>
<feature type="binding site" evidence="11">
    <location>
        <position position="263"/>
    </location>
    <ligand>
        <name>L-glutamine</name>
        <dbReference type="ChEBI" id="CHEBI:58359"/>
    </ligand>
</feature>
<dbReference type="InterPro" id="IPR036480">
    <property type="entry name" value="CarbP_synth_ssu_N_sf"/>
</dbReference>
<comment type="pathway">
    <text evidence="2 11">Amino-acid biosynthesis; L-arginine biosynthesis; carbamoyl phosphate from bicarbonate: step 1/1.</text>
</comment>
<dbReference type="PANTHER" id="PTHR43418">
    <property type="entry name" value="MULTIFUNCTIONAL TRYPTOPHAN BIOSYNTHESIS PROTEIN-RELATED"/>
    <property type="match status" value="1"/>
</dbReference>
<sequence length="374" mass="41009">MSFPAILVLEDGSIIEGIGFGAKALSVGEIVFNTSMSGYQEIITDPSYAQQIIAFTHPHIGNTGINEEDNESDSIFASGIVIKDLPKHYSSWRATQSLERFLESKNTIGISNIDTRALTAKLRDHGALKACIAPGDKNSISTVTEALNQFSGLEGLDLAKEVSTQNPFSWDEGTWPNYQEVKNEKLIVAVDFGVKKNILRLLRKHVGKVKVVNAQTSFDELMKLKPDGVFLSNGPGDPEPCDYAIELIQQLLNINMPIFGICLGHQLLALSGGCKTYKMKFGHHGANHPVQDLATKVVYITSQNHGFAVDSSSLPKNIEPTHISLFDKSLQGIVFKDKPAFSFQGHPEASPGPHELEELFTKFNLMIESNAKKN</sequence>
<keyword evidence="11" id="KW-0055">Arginine biosynthesis</keyword>
<protein>
    <recommendedName>
        <fullName evidence="11">Carbamoyl phosphate synthase small chain</fullName>
        <ecNumber evidence="11">6.3.5.5</ecNumber>
    </recommendedName>
    <alternativeName>
        <fullName evidence="11">Carbamoyl phosphate synthetase glutamine chain</fullName>
    </alternativeName>
</protein>
<feature type="active site" evidence="11">
    <location>
        <position position="346"/>
    </location>
</feature>
<gene>
    <name evidence="11 13" type="primary">carA</name>
    <name evidence="13" type="ORF">EVA98_01830</name>
</gene>
<feature type="binding site" evidence="11">
    <location>
        <position position="304"/>
    </location>
    <ligand>
        <name>L-glutamine</name>
        <dbReference type="ChEBI" id="CHEBI:58359"/>
    </ligand>
</feature>
<dbReference type="PANTHER" id="PTHR43418:SF7">
    <property type="entry name" value="CARBAMOYL-PHOSPHATE SYNTHASE SMALL CHAIN"/>
    <property type="match status" value="1"/>
</dbReference>
<name>A0A520MSH1_9GAMM</name>
<dbReference type="FunFam" id="3.50.30.20:FF:000001">
    <property type="entry name" value="Carbamoyl-phosphate synthase small chain"/>
    <property type="match status" value="1"/>
</dbReference>
<comment type="subunit">
    <text evidence="11">Composed of two chains; the small (or glutamine) chain promotes the hydrolysis of glutamine to ammonia, which is used by the large (or ammonia) chain to synthesize carbamoyl phosphate. Tetramer of heterodimers (alpha,beta)4.</text>
</comment>
<comment type="pathway">
    <text evidence="1 11">Pyrimidine metabolism; UMP biosynthesis via de novo pathway; (S)-dihydroorotate from bicarbonate: step 1/3.</text>
</comment>
<feature type="binding site" evidence="11">
    <location>
        <position position="307"/>
    </location>
    <ligand>
        <name>L-glutamine</name>
        <dbReference type="ChEBI" id="CHEBI:58359"/>
    </ligand>
</feature>
<dbReference type="SMART" id="SM01097">
    <property type="entry name" value="CPSase_sm_chain"/>
    <property type="match status" value="1"/>
</dbReference>
<organism evidence="13 14">
    <name type="scientific">SAR86 cluster bacterium</name>
    <dbReference type="NCBI Taxonomy" id="2030880"/>
    <lineage>
        <taxon>Bacteria</taxon>
        <taxon>Pseudomonadati</taxon>
        <taxon>Pseudomonadota</taxon>
        <taxon>Gammaproteobacteria</taxon>
        <taxon>SAR86 cluster</taxon>
    </lineage>
</organism>
<dbReference type="SUPFAM" id="SSF52317">
    <property type="entry name" value="Class I glutamine amidotransferase-like"/>
    <property type="match status" value="1"/>
</dbReference>
<evidence type="ECO:0000256" key="2">
    <source>
        <dbReference type="ARBA" id="ARBA00005077"/>
    </source>
</evidence>
<keyword evidence="5 11" id="KW-0547">Nucleotide-binding</keyword>
<comment type="caution">
    <text evidence="13">The sequence shown here is derived from an EMBL/GenBank/DDBJ whole genome shotgun (WGS) entry which is preliminary data.</text>
</comment>
<evidence type="ECO:0000256" key="8">
    <source>
        <dbReference type="ARBA" id="ARBA00022975"/>
    </source>
</evidence>
<dbReference type="GO" id="GO:0006207">
    <property type="term" value="P:'de novo' pyrimidine nucleobase biosynthetic process"/>
    <property type="evidence" value="ECO:0007669"/>
    <property type="project" value="InterPro"/>
</dbReference>
<evidence type="ECO:0000256" key="7">
    <source>
        <dbReference type="ARBA" id="ARBA00022962"/>
    </source>
</evidence>
<reference evidence="13 14" key="1">
    <citation type="submission" date="2019-02" db="EMBL/GenBank/DDBJ databases">
        <title>Prokaryotic population dynamics and viral predation in marine succession experiment using metagenomics: the confinement effect.</title>
        <authorList>
            <person name="Haro-Moreno J.M."/>
            <person name="Rodriguez-Valera F."/>
            <person name="Lopez-Perez M."/>
        </authorList>
    </citation>
    <scope>NUCLEOTIDE SEQUENCE [LARGE SCALE GENOMIC DNA]</scope>
    <source>
        <strain evidence="13">MED-G165</strain>
    </source>
</reference>
<dbReference type="InterPro" id="IPR050472">
    <property type="entry name" value="Anth_synth/Amidotransfase"/>
</dbReference>
<evidence type="ECO:0000256" key="4">
    <source>
        <dbReference type="ARBA" id="ARBA00022598"/>
    </source>
</evidence>
<comment type="similarity">
    <text evidence="3 11">Belongs to the CarA family.</text>
</comment>
<dbReference type="PRINTS" id="PR00096">
    <property type="entry name" value="GATASE"/>
</dbReference>
<dbReference type="GO" id="GO:0044205">
    <property type="term" value="P:'de novo' UMP biosynthetic process"/>
    <property type="evidence" value="ECO:0007669"/>
    <property type="project" value="UniProtKB-UniRule"/>
</dbReference>
<comment type="catalytic activity">
    <reaction evidence="10 11">
        <text>L-glutamine + H2O = L-glutamate + NH4(+)</text>
        <dbReference type="Rhea" id="RHEA:15889"/>
        <dbReference type="ChEBI" id="CHEBI:15377"/>
        <dbReference type="ChEBI" id="CHEBI:28938"/>
        <dbReference type="ChEBI" id="CHEBI:29985"/>
        <dbReference type="ChEBI" id="CHEBI:58359"/>
    </reaction>
</comment>
<dbReference type="CDD" id="cd01744">
    <property type="entry name" value="GATase1_CPSase"/>
    <property type="match status" value="1"/>
</dbReference>
<evidence type="ECO:0000256" key="6">
    <source>
        <dbReference type="ARBA" id="ARBA00022840"/>
    </source>
</evidence>
<dbReference type="EC" id="6.3.5.5" evidence="11"/>
<dbReference type="AlphaFoldDB" id="A0A520MSH1"/>
<evidence type="ECO:0000313" key="14">
    <source>
        <dbReference type="Proteomes" id="UP000316449"/>
    </source>
</evidence>
<dbReference type="InterPro" id="IPR035686">
    <property type="entry name" value="CPSase_GATase1"/>
</dbReference>
<dbReference type="InterPro" id="IPR006274">
    <property type="entry name" value="CarbamoylP_synth_ssu"/>
</dbReference>
<dbReference type="GO" id="GO:0005524">
    <property type="term" value="F:ATP binding"/>
    <property type="evidence" value="ECO:0007669"/>
    <property type="project" value="UniProtKB-UniRule"/>
</dbReference>